<dbReference type="InterPro" id="IPR003447">
    <property type="entry name" value="FEMABX"/>
</dbReference>
<keyword evidence="3" id="KW-0133">Cell shape</keyword>
<proteinExistence type="inferred from homology"/>
<keyword evidence="6" id="KW-0961">Cell wall biogenesis/degradation</keyword>
<keyword evidence="4" id="KW-0573">Peptidoglycan synthesis</keyword>
<protein>
    <recommendedName>
        <fullName evidence="9">BioF2-like acetyltransferase domain-containing protein</fullName>
    </recommendedName>
</protein>
<comment type="caution">
    <text evidence="7">The sequence shown here is derived from an EMBL/GenBank/DDBJ whole genome shotgun (WGS) entry which is preliminary data.</text>
</comment>
<dbReference type="InterPro" id="IPR016181">
    <property type="entry name" value="Acyl_CoA_acyltransferase"/>
</dbReference>
<keyword evidence="5" id="KW-0012">Acyltransferase</keyword>
<dbReference type="GO" id="GO:0016755">
    <property type="term" value="F:aminoacyltransferase activity"/>
    <property type="evidence" value="ECO:0007669"/>
    <property type="project" value="InterPro"/>
</dbReference>
<dbReference type="EMBL" id="MFCX01000002">
    <property type="protein sequence ID" value="OGE26849.1"/>
    <property type="molecule type" value="Genomic_DNA"/>
</dbReference>
<evidence type="ECO:0000256" key="4">
    <source>
        <dbReference type="ARBA" id="ARBA00022984"/>
    </source>
</evidence>
<evidence type="ECO:0000256" key="1">
    <source>
        <dbReference type="ARBA" id="ARBA00009943"/>
    </source>
</evidence>
<evidence type="ECO:0000256" key="5">
    <source>
        <dbReference type="ARBA" id="ARBA00023315"/>
    </source>
</evidence>
<gene>
    <name evidence="7" type="ORF">A3C26_03020</name>
</gene>
<sequence length="381" mass="44421">MDLRPISDNQKAQYNNLVTHVIQSWEWGEFRKKMGLTVLRYGIYRNGKLSAAFQLTLHKIPLTKKCVGYLPKGPYPDKDLADALTKIAKEQNCAFIKVEPNVIARNEMTKPASPVFDEATRSERGEQSSPEVDLSKITCLPARQAALPLIARNDRLVVKNFHPSLRPLFTKYNFVLDLTKSEEELLKNMHSKTRYNIKVAQKHRVQVKETTDYKDLETYLKLYFETTKRQGYHGHNEQYHQKVWETLKDAGMARLLIATYKNTPITAWMLFKFKNTLYYPYGGSTQEHKEVMSNNLIAWEAIRLGRRLKLKYFDMWGALGPNADPKDPWFGFHKFKQGYGGRLVEYIGTYDFILDWPVYWLFTAIDKLTPVKVLLLKLLRQ</sequence>
<reference evidence="7 8" key="1">
    <citation type="journal article" date="2016" name="Nat. Commun.">
        <title>Thousands of microbial genomes shed light on interconnected biogeochemical processes in an aquifer system.</title>
        <authorList>
            <person name="Anantharaman K."/>
            <person name="Brown C.T."/>
            <person name="Hug L.A."/>
            <person name="Sharon I."/>
            <person name="Castelle C.J."/>
            <person name="Probst A.J."/>
            <person name="Thomas B.C."/>
            <person name="Singh A."/>
            <person name="Wilkins M.J."/>
            <person name="Karaoz U."/>
            <person name="Brodie E.L."/>
            <person name="Williams K.H."/>
            <person name="Hubbard S.S."/>
            <person name="Banfield J.F."/>
        </authorList>
    </citation>
    <scope>NUCLEOTIDE SEQUENCE [LARGE SCALE GENOMIC DNA]</scope>
</reference>
<evidence type="ECO:0000256" key="3">
    <source>
        <dbReference type="ARBA" id="ARBA00022960"/>
    </source>
</evidence>
<dbReference type="Pfam" id="PF02388">
    <property type="entry name" value="FemAB"/>
    <property type="match status" value="2"/>
</dbReference>
<dbReference type="PANTHER" id="PTHR36174:SF1">
    <property type="entry name" value="LIPID II:GLYCINE GLYCYLTRANSFERASE"/>
    <property type="match status" value="1"/>
</dbReference>
<dbReference type="PROSITE" id="PS51191">
    <property type="entry name" value="FEMABX"/>
    <property type="match status" value="1"/>
</dbReference>
<evidence type="ECO:0000313" key="8">
    <source>
        <dbReference type="Proteomes" id="UP000177042"/>
    </source>
</evidence>
<dbReference type="GO" id="GO:0009252">
    <property type="term" value="P:peptidoglycan biosynthetic process"/>
    <property type="evidence" value="ECO:0007669"/>
    <property type="project" value="UniProtKB-KW"/>
</dbReference>
<dbReference type="GO" id="GO:0071555">
    <property type="term" value="P:cell wall organization"/>
    <property type="evidence" value="ECO:0007669"/>
    <property type="project" value="UniProtKB-KW"/>
</dbReference>
<dbReference type="GO" id="GO:0008360">
    <property type="term" value="P:regulation of cell shape"/>
    <property type="evidence" value="ECO:0007669"/>
    <property type="project" value="UniProtKB-KW"/>
</dbReference>
<dbReference type="Proteomes" id="UP000177042">
    <property type="component" value="Unassembled WGS sequence"/>
</dbReference>
<accession>A0A1F5JE22</accession>
<dbReference type="SUPFAM" id="SSF55729">
    <property type="entry name" value="Acyl-CoA N-acyltransferases (Nat)"/>
    <property type="match status" value="2"/>
</dbReference>
<organism evidence="7 8">
    <name type="scientific">Candidatus Daviesbacteria bacterium RIFCSPHIGHO2_02_FULL_39_12</name>
    <dbReference type="NCBI Taxonomy" id="1797770"/>
    <lineage>
        <taxon>Bacteria</taxon>
        <taxon>Candidatus Daviesiibacteriota</taxon>
    </lineage>
</organism>
<evidence type="ECO:0000256" key="6">
    <source>
        <dbReference type="ARBA" id="ARBA00023316"/>
    </source>
</evidence>
<dbReference type="PANTHER" id="PTHR36174">
    <property type="entry name" value="LIPID II:GLYCINE GLYCYLTRANSFERASE"/>
    <property type="match status" value="1"/>
</dbReference>
<evidence type="ECO:0000256" key="2">
    <source>
        <dbReference type="ARBA" id="ARBA00022679"/>
    </source>
</evidence>
<dbReference type="InterPro" id="IPR050644">
    <property type="entry name" value="PG_Glycine_Bridge_Synth"/>
</dbReference>
<dbReference type="Gene3D" id="3.40.630.30">
    <property type="match status" value="2"/>
</dbReference>
<name>A0A1F5JE22_9BACT</name>
<evidence type="ECO:0008006" key="9">
    <source>
        <dbReference type="Google" id="ProtNLM"/>
    </source>
</evidence>
<keyword evidence="2" id="KW-0808">Transferase</keyword>
<comment type="similarity">
    <text evidence="1">Belongs to the FemABX family.</text>
</comment>
<evidence type="ECO:0000313" key="7">
    <source>
        <dbReference type="EMBL" id="OGE26849.1"/>
    </source>
</evidence>
<dbReference type="AlphaFoldDB" id="A0A1F5JE22"/>